<dbReference type="PANTHER" id="PTHR28190">
    <property type="entry name" value="NUCLEAR MIGRATION PROTEIN NUM1"/>
    <property type="match status" value="1"/>
</dbReference>
<dbReference type="PANTHER" id="PTHR28190:SF2">
    <property type="entry name" value="MIGRATION PROTEIN, PUTATIVE (AFU_ORTHOLOGUE AFUA_2G07730)-RELATED"/>
    <property type="match status" value="1"/>
</dbReference>
<dbReference type="EMBL" id="KB822719">
    <property type="protein sequence ID" value="ETN41259.1"/>
    <property type="molecule type" value="Genomic_DNA"/>
</dbReference>
<protein>
    <recommendedName>
        <fullName evidence="2">Pleckstrin homology domain-containing protein</fullName>
    </recommendedName>
</protein>
<dbReference type="VEuPathDB" id="FungiDB:HMPREF1541_03194"/>
<dbReference type="SUPFAM" id="SSF50729">
    <property type="entry name" value="PH domain-like"/>
    <property type="match status" value="1"/>
</dbReference>
<evidence type="ECO:0000259" key="2">
    <source>
        <dbReference type="Pfam" id="PF12814"/>
    </source>
</evidence>
<dbReference type="GeneID" id="19970533"/>
<dbReference type="GO" id="GO:0005543">
    <property type="term" value="F:phospholipid binding"/>
    <property type="evidence" value="ECO:0007669"/>
    <property type="project" value="InterPro"/>
</dbReference>
<dbReference type="HOGENOM" id="CLU_758675_0_0_1"/>
<dbReference type="InParanoid" id="W2RZY2"/>
<evidence type="ECO:0000313" key="3">
    <source>
        <dbReference type="EMBL" id="ETN41259.1"/>
    </source>
</evidence>
<feature type="region of interest" description="Disordered" evidence="1">
    <location>
        <begin position="231"/>
        <end position="353"/>
    </location>
</feature>
<evidence type="ECO:0000256" key="1">
    <source>
        <dbReference type="SAM" id="MobiDB-lite"/>
    </source>
</evidence>
<dbReference type="GO" id="GO:0005938">
    <property type="term" value="C:cell cortex"/>
    <property type="evidence" value="ECO:0007669"/>
    <property type="project" value="InterPro"/>
</dbReference>
<reference evidence="3 4" key="1">
    <citation type="submission" date="2013-03" db="EMBL/GenBank/DDBJ databases">
        <title>The Genome Sequence of Phialophora europaea CBS 101466.</title>
        <authorList>
            <consortium name="The Broad Institute Genomics Platform"/>
            <person name="Cuomo C."/>
            <person name="de Hoog S."/>
            <person name="Gorbushina A."/>
            <person name="Walker B."/>
            <person name="Young S.K."/>
            <person name="Zeng Q."/>
            <person name="Gargeya S."/>
            <person name="Fitzgerald M."/>
            <person name="Haas B."/>
            <person name="Abouelleil A."/>
            <person name="Allen A.W."/>
            <person name="Alvarado L."/>
            <person name="Arachchi H.M."/>
            <person name="Berlin A.M."/>
            <person name="Chapman S.B."/>
            <person name="Gainer-Dewar J."/>
            <person name="Goldberg J."/>
            <person name="Griggs A."/>
            <person name="Gujja S."/>
            <person name="Hansen M."/>
            <person name="Howarth C."/>
            <person name="Imamovic A."/>
            <person name="Ireland A."/>
            <person name="Larimer J."/>
            <person name="McCowan C."/>
            <person name="Murphy C."/>
            <person name="Pearson M."/>
            <person name="Poon T.W."/>
            <person name="Priest M."/>
            <person name="Roberts A."/>
            <person name="Saif S."/>
            <person name="Shea T."/>
            <person name="Sisk P."/>
            <person name="Sykes S."/>
            <person name="Wortman J."/>
            <person name="Nusbaum C."/>
            <person name="Birren B."/>
        </authorList>
    </citation>
    <scope>NUCLEOTIDE SEQUENCE [LARGE SCALE GENOMIC DNA]</scope>
    <source>
        <strain evidence="3 4">CBS 101466</strain>
    </source>
</reference>
<sequence length="365" mass="40146">MRTKKAEQPSAVKAAQPSTSHQPARAATPQAPPRDSQPSRLGDPRRVDTPVAAQAAPNPALFLAESLAHVIVGEWLFKDPHKPGLFPQSNILQRHIGPPPRGATGVPQRRWFRIDPYERLLSWSSKWDTVETAQHKMSRKVPIKLVFEVPNRIPLDGCIPTHAAPYDYSIVVVAPSKVLKITAPDDTRHNMWLTALQYLVDATKKVNNDTWPDVLATRLALLTQPVEDLFATDKPLPTPRSRQEDHPDARASVATDKPLPPSPPRIATASTAMKPPSVPRFVQHGREQSAGLSTTAETEAFGRTSESSKGVAASVRSQQAEPFTPYDEKPVSEPRESMQQETGHDTDTETDVGQMDAILDRLPGM</sequence>
<dbReference type="Proteomes" id="UP000030752">
    <property type="component" value="Unassembled WGS sequence"/>
</dbReference>
<dbReference type="GO" id="GO:0015631">
    <property type="term" value="F:tubulin binding"/>
    <property type="evidence" value="ECO:0007669"/>
    <property type="project" value="TreeGrafter"/>
</dbReference>
<dbReference type="AlphaFoldDB" id="W2RZY2"/>
<proteinExistence type="predicted"/>
<dbReference type="OrthoDB" id="4153789at2759"/>
<dbReference type="InterPro" id="IPR024774">
    <property type="entry name" value="PH_dom-Mcp5-type"/>
</dbReference>
<dbReference type="RefSeq" id="XP_008715768.1">
    <property type="nucleotide sequence ID" value="XM_008717546.1"/>
</dbReference>
<gene>
    <name evidence="3" type="ORF">HMPREF1541_03194</name>
</gene>
<dbReference type="STRING" id="1220924.W2RZY2"/>
<evidence type="ECO:0000313" key="4">
    <source>
        <dbReference type="Proteomes" id="UP000030752"/>
    </source>
</evidence>
<keyword evidence="4" id="KW-1185">Reference proteome</keyword>
<dbReference type="GO" id="GO:0000226">
    <property type="term" value="P:microtubule cytoskeleton organization"/>
    <property type="evidence" value="ECO:0007669"/>
    <property type="project" value="TreeGrafter"/>
</dbReference>
<name>W2RZY2_CYPE1</name>
<dbReference type="InterPro" id="IPR053005">
    <property type="entry name" value="Nuclear_Pos-Cytoskel_Interact"/>
</dbReference>
<organism evidence="3 4">
    <name type="scientific">Cyphellophora europaea (strain CBS 101466)</name>
    <name type="common">Phialophora europaea</name>
    <dbReference type="NCBI Taxonomy" id="1220924"/>
    <lineage>
        <taxon>Eukaryota</taxon>
        <taxon>Fungi</taxon>
        <taxon>Dikarya</taxon>
        <taxon>Ascomycota</taxon>
        <taxon>Pezizomycotina</taxon>
        <taxon>Eurotiomycetes</taxon>
        <taxon>Chaetothyriomycetidae</taxon>
        <taxon>Chaetothyriales</taxon>
        <taxon>Cyphellophoraceae</taxon>
        <taxon>Cyphellophora</taxon>
    </lineage>
</organism>
<feature type="compositionally biased region" description="Basic and acidic residues" evidence="1">
    <location>
        <begin position="326"/>
        <end position="347"/>
    </location>
</feature>
<accession>W2RZY2</accession>
<dbReference type="GO" id="GO:0005739">
    <property type="term" value="C:mitochondrion"/>
    <property type="evidence" value="ECO:0007669"/>
    <property type="project" value="TreeGrafter"/>
</dbReference>
<dbReference type="Pfam" id="PF12814">
    <property type="entry name" value="Mcp5_PH"/>
    <property type="match status" value="1"/>
</dbReference>
<feature type="region of interest" description="Disordered" evidence="1">
    <location>
        <begin position="1"/>
        <end position="46"/>
    </location>
</feature>
<dbReference type="GO" id="GO:0032065">
    <property type="term" value="P:maintenance of protein location in cell cortex"/>
    <property type="evidence" value="ECO:0007669"/>
    <property type="project" value="InterPro"/>
</dbReference>
<feature type="domain" description="Pleckstrin homology" evidence="2">
    <location>
        <begin position="64"/>
        <end position="200"/>
    </location>
</feature>